<evidence type="ECO:0000256" key="4">
    <source>
        <dbReference type="ARBA" id="ARBA00023284"/>
    </source>
</evidence>
<dbReference type="PROSITE" id="PS51257">
    <property type="entry name" value="PROKAR_LIPOPROTEIN"/>
    <property type="match status" value="1"/>
</dbReference>
<keyword evidence="4" id="KW-0676">Redox-active center</keyword>
<dbReference type="Proteomes" id="UP000305675">
    <property type="component" value="Unassembled WGS sequence"/>
</dbReference>
<dbReference type="PROSITE" id="PS00194">
    <property type="entry name" value="THIOREDOXIN_1"/>
    <property type="match status" value="1"/>
</dbReference>
<organism evidence="6 7">
    <name type="scientific">Ferrimonas aestuarii</name>
    <dbReference type="NCBI Taxonomy" id="2569539"/>
    <lineage>
        <taxon>Bacteria</taxon>
        <taxon>Pseudomonadati</taxon>
        <taxon>Pseudomonadota</taxon>
        <taxon>Gammaproteobacteria</taxon>
        <taxon>Alteromonadales</taxon>
        <taxon>Ferrimonadaceae</taxon>
        <taxon>Ferrimonas</taxon>
    </lineage>
</organism>
<dbReference type="Gene3D" id="3.40.30.10">
    <property type="entry name" value="Glutaredoxin"/>
    <property type="match status" value="1"/>
</dbReference>
<feature type="domain" description="Thioredoxin" evidence="5">
    <location>
        <begin position="95"/>
        <end position="237"/>
    </location>
</feature>
<dbReference type="PANTHER" id="PTHR42852">
    <property type="entry name" value="THIOL:DISULFIDE INTERCHANGE PROTEIN DSBE"/>
    <property type="match status" value="1"/>
</dbReference>
<name>A0A4V5NX96_9GAMM</name>
<dbReference type="InterPro" id="IPR036249">
    <property type="entry name" value="Thioredoxin-like_sf"/>
</dbReference>
<reference evidence="6 7" key="1">
    <citation type="submission" date="2019-04" db="EMBL/GenBank/DDBJ databases">
        <authorList>
            <person name="Hwang J.C."/>
        </authorList>
    </citation>
    <scope>NUCLEOTIDE SEQUENCE [LARGE SCALE GENOMIC DNA]</scope>
    <source>
        <strain evidence="6 7">IMCC35002</strain>
    </source>
</reference>
<evidence type="ECO:0000313" key="6">
    <source>
        <dbReference type="EMBL" id="TKB50146.1"/>
    </source>
</evidence>
<dbReference type="EMBL" id="SWCJ01000022">
    <property type="protein sequence ID" value="TKB50146.1"/>
    <property type="molecule type" value="Genomic_DNA"/>
</dbReference>
<dbReference type="InterPro" id="IPR017937">
    <property type="entry name" value="Thioredoxin_CS"/>
</dbReference>
<accession>A0A4V5NX96</accession>
<proteinExistence type="predicted"/>
<dbReference type="GO" id="GO:0017004">
    <property type="term" value="P:cytochrome complex assembly"/>
    <property type="evidence" value="ECO:0007669"/>
    <property type="project" value="UniProtKB-KW"/>
</dbReference>
<evidence type="ECO:0000256" key="2">
    <source>
        <dbReference type="ARBA" id="ARBA00022748"/>
    </source>
</evidence>
<keyword evidence="3" id="KW-1015">Disulfide bond</keyword>
<dbReference type="OrthoDB" id="9799347at2"/>
<comment type="caution">
    <text evidence="6">The sequence shown here is derived from an EMBL/GenBank/DDBJ whole genome shotgun (WGS) entry which is preliminary data.</text>
</comment>
<dbReference type="GO" id="GO:0015036">
    <property type="term" value="F:disulfide oxidoreductase activity"/>
    <property type="evidence" value="ECO:0007669"/>
    <property type="project" value="UniProtKB-ARBA"/>
</dbReference>
<evidence type="ECO:0000256" key="1">
    <source>
        <dbReference type="ARBA" id="ARBA00004196"/>
    </source>
</evidence>
<dbReference type="PANTHER" id="PTHR42852:SF6">
    <property type="entry name" value="THIOL:DISULFIDE INTERCHANGE PROTEIN DSBE"/>
    <property type="match status" value="1"/>
</dbReference>
<protein>
    <submittedName>
        <fullName evidence="6">TlpA family protein disulfide reductase</fullName>
    </submittedName>
</protein>
<dbReference type="AlphaFoldDB" id="A0A4V5NX96"/>
<evidence type="ECO:0000256" key="3">
    <source>
        <dbReference type="ARBA" id="ARBA00023157"/>
    </source>
</evidence>
<evidence type="ECO:0000259" key="5">
    <source>
        <dbReference type="PROSITE" id="PS51352"/>
    </source>
</evidence>
<dbReference type="InterPro" id="IPR013740">
    <property type="entry name" value="Redoxin"/>
</dbReference>
<dbReference type="Pfam" id="PF08534">
    <property type="entry name" value="Redoxin"/>
    <property type="match status" value="1"/>
</dbReference>
<gene>
    <name evidence="6" type="ORF">FCL42_19205</name>
</gene>
<dbReference type="GO" id="GO:0030313">
    <property type="term" value="C:cell envelope"/>
    <property type="evidence" value="ECO:0007669"/>
    <property type="project" value="UniProtKB-SubCell"/>
</dbReference>
<keyword evidence="2" id="KW-0201">Cytochrome c-type biogenesis</keyword>
<comment type="subcellular location">
    <subcellularLocation>
        <location evidence="1">Cell envelope</location>
    </subcellularLocation>
</comment>
<dbReference type="InterPro" id="IPR050553">
    <property type="entry name" value="Thioredoxin_ResA/DsbE_sf"/>
</dbReference>
<dbReference type="InterPro" id="IPR013766">
    <property type="entry name" value="Thioredoxin_domain"/>
</dbReference>
<sequence length="243" mass="27278">MASRSATNQGSTPVQQYSGLPPLSLSSCYLWGCGSTAAALNDQPRASTMKLKTQLSAFALMLLPSMLCSASNLPKAYNTGEQIEKPMIMRKFVEFTNARTPPELIFEDRNGNPKSMNDYRGNLTMINIWASWCGPCLKELPSLEKMQEHFKDEPLKIVPVSVDEDSPEKVYELLAKYNLDHTYSLFDKEQSMNGVMPTNVVPATYFLDAKGNIIGFARGYLDWSDPDVNPYMDKLIDKYTETE</sequence>
<dbReference type="SUPFAM" id="SSF52833">
    <property type="entry name" value="Thioredoxin-like"/>
    <property type="match status" value="1"/>
</dbReference>
<evidence type="ECO:0000313" key="7">
    <source>
        <dbReference type="Proteomes" id="UP000305675"/>
    </source>
</evidence>
<dbReference type="CDD" id="cd02966">
    <property type="entry name" value="TlpA_like_family"/>
    <property type="match status" value="1"/>
</dbReference>
<keyword evidence="7" id="KW-1185">Reference proteome</keyword>
<dbReference type="PROSITE" id="PS51352">
    <property type="entry name" value="THIOREDOXIN_2"/>
    <property type="match status" value="1"/>
</dbReference>